<dbReference type="InterPro" id="IPR039218">
    <property type="entry name" value="REM_fam"/>
</dbReference>
<dbReference type="EMBL" id="CACVBM020001163">
    <property type="protein sequence ID" value="CAA7036267.1"/>
    <property type="molecule type" value="Genomic_DNA"/>
</dbReference>
<keyword evidence="11" id="KW-1185">Reference proteome</keyword>
<dbReference type="InterPro" id="IPR036628">
    <property type="entry name" value="Clp_N_dom_sf"/>
</dbReference>
<dbReference type="InterPro" id="IPR004176">
    <property type="entry name" value="Clp_R_N"/>
</dbReference>
<evidence type="ECO:0000256" key="6">
    <source>
        <dbReference type="PROSITE-ProRule" id="PRU01251"/>
    </source>
</evidence>
<dbReference type="Pfam" id="PF02362">
    <property type="entry name" value="B3"/>
    <property type="match status" value="1"/>
</dbReference>
<evidence type="ECO:0000259" key="9">
    <source>
        <dbReference type="PROSITE" id="PS51903"/>
    </source>
</evidence>
<dbReference type="CDD" id="cd10017">
    <property type="entry name" value="B3_DNA"/>
    <property type="match status" value="1"/>
</dbReference>
<name>A0A6D2J8F8_9BRAS</name>
<organism evidence="10 11">
    <name type="scientific">Microthlaspi erraticum</name>
    <dbReference type="NCBI Taxonomy" id="1685480"/>
    <lineage>
        <taxon>Eukaryota</taxon>
        <taxon>Viridiplantae</taxon>
        <taxon>Streptophyta</taxon>
        <taxon>Embryophyta</taxon>
        <taxon>Tracheophyta</taxon>
        <taxon>Spermatophyta</taxon>
        <taxon>Magnoliopsida</taxon>
        <taxon>eudicotyledons</taxon>
        <taxon>Gunneridae</taxon>
        <taxon>Pentapetalae</taxon>
        <taxon>rosids</taxon>
        <taxon>malvids</taxon>
        <taxon>Brassicales</taxon>
        <taxon>Brassicaceae</taxon>
        <taxon>Coluteocarpeae</taxon>
        <taxon>Microthlaspi</taxon>
    </lineage>
</organism>
<dbReference type="PANTHER" id="PTHR31674:SF64">
    <property type="entry name" value="TF-B3 DOMAIN-CONTAINING PROTEIN"/>
    <property type="match status" value="1"/>
</dbReference>
<evidence type="ECO:0000256" key="7">
    <source>
        <dbReference type="SAM" id="MobiDB-lite"/>
    </source>
</evidence>
<dbReference type="InterPro" id="IPR003340">
    <property type="entry name" value="B3_DNA-bd"/>
</dbReference>
<dbReference type="SUPFAM" id="SSF81923">
    <property type="entry name" value="Double Clp-N motif"/>
    <property type="match status" value="1"/>
</dbReference>
<sequence>MSGIRVDPLSRSLSPDLFLLKHRKPPLSVGYRECRAKLGIFKCIPSSEFLRRLFERFSEEAMKAVMLSEEETDRQCHIAVGSDKILAGLVLVGPEAAIAAKVLDSMGITPEAVCVEADRIVDRPSKIWAGLKPKRKTGNTPMDIRFTDTALHTLKLSYQEARKLGHNYIGSGHLLLGIVSHEESLAAQVLANLGAKASTIREEVTRLMAGENNKETILELKSYQPSVEDVAKVDEAIRELEKKLSQVKEETTEDFDDETPPRRFVTANGLDKGLSEIVLKNGWGGRWTLVLKHYESYRYTYIKRGWTSFCQVNGIKAGDSLMFQLVKTGEKPVLSLCPSNGEKTPLECPEGSDDVSPLSSNTSSGDDSRESQESEEESLGDKSVSEEVEKKKKFSRCGASSSYSQEHRPESVPKLSLQHSYLWELSLLLA</sequence>
<evidence type="ECO:0000259" key="8">
    <source>
        <dbReference type="PROSITE" id="PS50863"/>
    </source>
</evidence>
<keyword evidence="6" id="KW-0677">Repeat</keyword>
<evidence type="ECO:0000256" key="3">
    <source>
        <dbReference type="ARBA" id="ARBA00023125"/>
    </source>
</evidence>
<feature type="domain" description="TF-B3" evidence="8">
    <location>
        <begin position="243"/>
        <end position="339"/>
    </location>
</feature>
<dbReference type="SMART" id="SM01019">
    <property type="entry name" value="B3"/>
    <property type="match status" value="1"/>
</dbReference>
<evidence type="ECO:0000256" key="4">
    <source>
        <dbReference type="ARBA" id="ARBA00023163"/>
    </source>
</evidence>
<dbReference type="Gene3D" id="2.40.330.10">
    <property type="entry name" value="DNA-binding pseudobarrel domain"/>
    <property type="match status" value="1"/>
</dbReference>
<comment type="caution">
    <text evidence="10">The sequence shown here is derived from an EMBL/GenBank/DDBJ whole genome shotgun (WGS) entry which is preliminary data.</text>
</comment>
<evidence type="ECO:0000256" key="5">
    <source>
        <dbReference type="ARBA" id="ARBA00023242"/>
    </source>
</evidence>
<dbReference type="PROSITE" id="PS50863">
    <property type="entry name" value="B3"/>
    <property type="match status" value="1"/>
</dbReference>
<dbReference type="PROSITE" id="PS51903">
    <property type="entry name" value="CLP_R"/>
    <property type="match status" value="1"/>
</dbReference>
<keyword evidence="4" id="KW-0804">Transcription</keyword>
<feature type="compositionally biased region" description="Basic and acidic residues" evidence="7">
    <location>
        <begin position="379"/>
        <end position="390"/>
    </location>
</feature>
<dbReference type="InterPro" id="IPR015300">
    <property type="entry name" value="DNA-bd_pseudobarrel_sf"/>
</dbReference>
<evidence type="ECO:0000313" key="11">
    <source>
        <dbReference type="Proteomes" id="UP000467841"/>
    </source>
</evidence>
<evidence type="ECO:0000256" key="1">
    <source>
        <dbReference type="ARBA" id="ARBA00004123"/>
    </source>
</evidence>
<evidence type="ECO:0000313" key="10">
    <source>
        <dbReference type="EMBL" id="CAA7036267.1"/>
    </source>
</evidence>
<comment type="subcellular location">
    <subcellularLocation>
        <location evidence="1">Nucleus</location>
    </subcellularLocation>
</comment>
<gene>
    <name evidence="10" type="ORF">MERR_LOCUS23502</name>
</gene>
<evidence type="ECO:0008006" key="12">
    <source>
        <dbReference type="Google" id="ProtNLM"/>
    </source>
</evidence>
<accession>A0A6D2J8F8</accession>
<dbReference type="GO" id="GO:0003677">
    <property type="term" value="F:DNA binding"/>
    <property type="evidence" value="ECO:0007669"/>
    <property type="project" value="UniProtKB-KW"/>
</dbReference>
<dbReference type="AlphaFoldDB" id="A0A6D2J8F8"/>
<protein>
    <recommendedName>
        <fullName evidence="12">TF-B3 domain-containing protein</fullName>
    </recommendedName>
</protein>
<dbReference type="Pfam" id="PF02861">
    <property type="entry name" value="Clp_N"/>
    <property type="match status" value="1"/>
</dbReference>
<evidence type="ECO:0000256" key="2">
    <source>
        <dbReference type="ARBA" id="ARBA00023015"/>
    </source>
</evidence>
<dbReference type="SUPFAM" id="SSF101936">
    <property type="entry name" value="DNA-binding pseudobarrel domain"/>
    <property type="match status" value="1"/>
</dbReference>
<dbReference type="Proteomes" id="UP000467841">
    <property type="component" value="Unassembled WGS sequence"/>
</dbReference>
<keyword evidence="5" id="KW-0539">Nucleus</keyword>
<proteinExistence type="predicted"/>
<keyword evidence="2" id="KW-0805">Transcription regulation</keyword>
<keyword evidence="3" id="KW-0238">DNA-binding</keyword>
<feature type="domain" description="Clp R" evidence="9">
    <location>
        <begin position="54"/>
        <end position="210"/>
    </location>
</feature>
<dbReference type="GO" id="GO:0005634">
    <property type="term" value="C:nucleus"/>
    <property type="evidence" value="ECO:0007669"/>
    <property type="project" value="UniProtKB-SubCell"/>
</dbReference>
<dbReference type="OrthoDB" id="47330at2759"/>
<dbReference type="PANTHER" id="PTHR31674">
    <property type="entry name" value="B3 DOMAIN-CONTAINING PROTEIN REM-LIKE 3-RELATED"/>
    <property type="match status" value="1"/>
</dbReference>
<dbReference type="Gene3D" id="1.10.1780.10">
    <property type="entry name" value="Clp, N-terminal domain"/>
    <property type="match status" value="1"/>
</dbReference>
<reference evidence="10" key="1">
    <citation type="submission" date="2020-01" db="EMBL/GenBank/DDBJ databases">
        <authorList>
            <person name="Mishra B."/>
        </authorList>
    </citation>
    <scope>NUCLEOTIDE SEQUENCE [LARGE SCALE GENOMIC DNA]</scope>
</reference>
<feature type="region of interest" description="Disordered" evidence="7">
    <location>
        <begin position="334"/>
        <end position="414"/>
    </location>
</feature>